<dbReference type="PANTHER" id="PTHR34547:SF1">
    <property type="entry name" value="YACP-LIKE NYN DOMAIN PROTEIN"/>
    <property type="match status" value="1"/>
</dbReference>
<protein>
    <recommendedName>
        <fullName evidence="4">RNA-binding protein</fullName>
    </recommendedName>
</protein>
<sequence length="412" mass="45185">MTDIEHRHLRSALDFAVMIAAEGQKRRPPIPFPKELKPFFNKRRVPTSALGRVRRAIESDAEFRRVLSHGAIPELVDEVGRLWLTQPAGWEVEVASLIAAADEAKASRDAVQALKRAEKRRDAAELAAVRTRAELVQRDEIIAGHATEIDELRAELAKVAEEAAELRAELIDSRNEVRHARDRERAAAGKLEAAIRDRDRALDDRRDATAVRDDVLATRVDSIGSVVEIAQITEAAEAAQALANRLESLLPQQPDDAASEAIARPAQRTPMSLPGGVLSSSAEAGEHFARSDAAIVVDGYNVSKLAWQSRTLEQQRNALLDAVENLARRFGTDITVIFDGASIVGAHAARRRLVRVVYSPEGVIADDLIRDEVRRLPTSRAVVVVTNDNEIIRDVRAEGANTLPSNAFIAIL</sequence>
<dbReference type="AlphaFoldDB" id="A0A6C7E2C1"/>
<dbReference type="EMBL" id="AP012057">
    <property type="protein sequence ID" value="BAN02224.1"/>
    <property type="molecule type" value="Genomic_DNA"/>
</dbReference>
<feature type="coiled-coil region" evidence="1">
    <location>
        <begin position="107"/>
        <end position="183"/>
    </location>
</feature>
<evidence type="ECO:0000256" key="1">
    <source>
        <dbReference type="SAM" id="Coils"/>
    </source>
</evidence>
<dbReference type="Pfam" id="PF05991">
    <property type="entry name" value="NYN_YacP"/>
    <property type="match status" value="1"/>
</dbReference>
<dbReference type="Proteomes" id="UP000011863">
    <property type="component" value="Chromosome"/>
</dbReference>
<evidence type="ECO:0000313" key="2">
    <source>
        <dbReference type="EMBL" id="BAN02224.1"/>
    </source>
</evidence>
<dbReference type="RefSeq" id="WP_015441471.1">
    <property type="nucleotide sequence ID" value="NC_020520.1"/>
</dbReference>
<evidence type="ECO:0008006" key="4">
    <source>
        <dbReference type="Google" id="ProtNLM"/>
    </source>
</evidence>
<gene>
    <name evidence="2" type="ORF">YM304_19100</name>
</gene>
<proteinExistence type="predicted"/>
<dbReference type="PANTHER" id="PTHR34547">
    <property type="entry name" value="YACP-LIKE NYN DOMAIN PROTEIN"/>
    <property type="match status" value="1"/>
</dbReference>
<organism evidence="2 3">
    <name type="scientific">Ilumatobacter coccineus (strain NBRC 103263 / KCTC 29153 / YM16-304)</name>
    <dbReference type="NCBI Taxonomy" id="1313172"/>
    <lineage>
        <taxon>Bacteria</taxon>
        <taxon>Bacillati</taxon>
        <taxon>Actinomycetota</taxon>
        <taxon>Acidimicrobiia</taxon>
        <taxon>Acidimicrobiales</taxon>
        <taxon>Ilumatobacteraceae</taxon>
        <taxon>Ilumatobacter</taxon>
    </lineage>
</organism>
<keyword evidence="1" id="KW-0175">Coiled coil</keyword>
<dbReference type="InterPro" id="IPR010298">
    <property type="entry name" value="YacP-like"/>
</dbReference>
<reference evidence="2 3" key="1">
    <citation type="journal article" date="2013" name="Int. J. Syst. Evol. Microbiol.">
        <title>Ilumatobacter nonamiense sp. nov. and Ilumatobacter coccineum sp. nov., isolated from seashore sand.</title>
        <authorList>
            <person name="Matsumoto A."/>
            <person name="Kasai H."/>
            <person name="Matsuo Y."/>
            <person name="Shizuri Y."/>
            <person name="Ichikawa N."/>
            <person name="Fujita N."/>
            <person name="Omura S."/>
            <person name="Takahashi Y."/>
        </authorList>
    </citation>
    <scope>NUCLEOTIDE SEQUENCE [LARGE SCALE GENOMIC DNA]</scope>
    <source>
        <strain evidence="3">NBRC 103263 / KCTC 29153 / YM16-304</strain>
    </source>
</reference>
<dbReference type="KEGG" id="aym:YM304_19100"/>
<keyword evidence="3" id="KW-1185">Reference proteome</keyword>
<name>A0A6C7E2C1_ILUCY</name>
<dbReference type="OrthoDB" id="5145920at2"/>
<accession>A0A6C7E2C1</accession>
<evidence type="ECO:0000313" key="3">
    <source>
        <dbReference type="Proteomes" id="UP000011863"/>
    </source>
</evidence>